<dbReference type="InterPro" id="IPR010359">
    <property type="entry name" value="IrrE_HExxH"/>
</dbReference>
<dbReference type="InterPro" id="IPR052345">
    <property type="entry name" value="Rad_response_metalloprotease"/>
</dbReference>
<proteinExistence type="predicted"/>
<protein>
    <submittedName>
        <fullName evidence="2">Putative Zn peptidase</fullName>
    </submittedName>
</protein>
<reference evidence="2 3" key="1">
    <citation type="submission" date="2018-08" db="EMBL/GenBank/DDBJ databases">
        <title>Recombination of ecologically and evolutionarily significant loci maintains genetic cohesion in the Pseudomonas syringae species complex.</title>
        <authorList>
            <person name="Dillon M."/>
            <person name="Thakur S."/>
            <person name="Almeida R.N.D."/>
            <person name="Weir B.S."/>
            <person name="Guttman D.S."/>
        </authorList>
    </citation>
    <scope>NUCLEOTIDE SEQUENCE [LARGE SCALE GENOMIC DNA]</scope>
    <source>
        <strain evidence="2 3">ICMP 2788</strain>
    </source>
</reference>
<sequence>MTEPEVWTPQKAAIRLTNLCDHFSKAHGAPRFPVDVAELALGTAEVFKWPDPIAKVDCVDIKGFDGALFANEAKSRWMLLYNSGLTSLGRIRFTQAHELGHYILHRLKRDEFRCSGDDMLSWEDKNIEAEADLFASFLLMPLNDFRTQLTTIVDFELLGYCAMRYGVSLTAATLKWIQCTDESAVLILSRDGFMKWAFSSTAARRNGAFFRTRHGAVEIPSGSLAASSTVTQERQGVELPASTWFPHADRSASVREMKIQSDRYEYTITLLCLARSASMWPPFDQEDDEDGRWRSRP</sequence>
<dbReference type="AlphaFoldDB" id="A0A3M6E1E8"/>
<organism evidence="2 3">
    <name type="scientific">Pseudomonas syringae pv. pisi</name>
    <dbReference type="NCBI Taxonomy" id="59510"/>
    <lineage>
        <taxon>Bacteria</taxon>
        <taxon>Pseudomonadati</taxon>
        <taxon>Pseudomonadota</taxon>
        <taxon>Gammaproteobacteria</taxon>
        <taxon>Pseudomonadales</taxon>
        <taxon>Pseudomonadaceae</taxon>
        <taxon>Pseudomonas</taxon>
        <taxon>Pseudomonas syringae</taxon>
    </lineage>
</organism>
<dbReference type="Gene3D" id="1.10.10.2910">
    <property type="match status" value="1"/>
</dbReference>
<accession>A0A3M6E1E8</accession>
<dbReference type="RefSeq" id="WP_110818097.1">
    <property type="nucleotide sequence ID" value="NZ_QJTX01000011.1"/>
</dbReference>
<gene>
    <name evidence="2" type="ORF">ALQ44_02885</name>
</gene>
<feature type="domain" description="IrrE N-terminal-like" evidence="1">
    <location>
        <begin position="62"/>
        <end position="172"/>
    </location>
</feature>
<name>A0A3M6E1E8_PSESJ</name>
<dbReference type="Pfam" id="PF06114">
    <property type="entry name" value="Peptidase_M78"/>
    <property type="match status" value="1"/>
</dbReference>
<evidence type="ECO:0000313" key="3">
    <source>
        <dbReference type="Proteomes" id="UP000276886"/>
    </source>
</evidence>
<evidence type="ECO:0000259" key="1">
    <source>
        <dbReference type="Pfam" id="PF06114"/>
    </source>
</evidence>
<evidence type="ECO:0000313" key="2">
    <source>
        <dbReference type="EMBL" id="RMO27645.1"/>
    </source>
</evidence>
<dbReference type="EMBL" id="RBPQ01000136">
    <property type="protein sequence ID" value="RMO27645.1"/>
    <property type="molecule type" value="Genomic_DNA"/>
</dbReference>
<dbReference type="PANTHER" id="PTHR43236:SF2">
    <property type="entry name" value="BLL0069 PROTEIN"/>
    <property type="match status" value="1"/>
</dbReference>
<dbReference type="Proteomes" id="UP000276886">
    <property type="component" value="Unassembled WGS sequence"/>
</dbReference>
<dbReference type="PANTHER" id="PTHR43236">
    <property type="entry name" value="ANTITOXIN HIGA1"/>
    <property type="match status" value="1"/>
</dbReference>
<comment type="caution">
    <text evidence="2">The sequence shown here is derived from an EMBL/GenBank/DDBJ whole genome shotgun (WGS) entry which is preliminary data.</text>
</comment>